<gene>
    <name evidence="3" type="ORF">V5799_012668</name>
</gene>
<accession>A0AAQ4EDV7</accession>
<evidence type="ECO:0000313" key="3">
    <source>
        <dbReference type="EMBL" id="KAK8772798.1"/>
    </source>
</evidence>
<dbReference type="Pfam" id="PF04218">
    <property type="entry name" value="CENP-B_N"/>
    <property type="match status" value="1"/>
</dbReference>
<comment type="subcellular location">
    <subcellularLocation>
        <location evidence="1">Nucleus</location>
    </subcellularLocation>
</comment>
<evidence type="ECO:0000313" key="4">
    <source>
        <dbReference type="Proteomes" id="UP001321473"/>
    </source>
</evidence>
<dbReference type="GO" id="GO:0003677">
    <property type="term" value="F:DNA binding"/>
    <property type="evidence" value="ECO:0007669"/>
    <property type="project" value="InterPro"/>
</dbReference>
<proteinExistence type="predicted"/>
<keyword evidence="4" id="KW-1185">Reference proteome</keyword>
<dbReference type="AlphaFoldDB" id="A0AAQ4EDV7"/>
<comment type="caution">
    <text evidence="3">The sequence shown here is derived from an EMBL/GenBank/DDBJ whole genome shotgun (WGS) entry which is preliminary data.</text>
</comment>
<evidence type="ECO:0000256" key="1">
    <source>
        <dbReference type="ARBA" id="ARBA00004123"/>
    </source>
</evidence>
<reference evidence="3 4" key="1">
    <citation type="journal article" date="2023" name="Arcadia Sci">
        <title>De novo assembly of a long-read Amblyomma americanum tick genome.</title>
        <authorList>
            <person name="Chou S."/>
            <person name="Poskanzer K.E."/>
            <person name="Rollins M."/>
            <person name="Thuy-Boun P.S."/>
        </authorList>
    </citation>
    <scope>NUCLEOTIDE SEQUENCE [LARGE SCALE GENOMIC DNA]</scope>
    <source>
        <strain evidence="3">F_SG_1</strain>
        <tissue evidence="3">Salivary glands</tissue>
    </source>
</reference>
<dbReference type="SUPFAM" id="SSF46689">
    <property type="entry name" value="Homeodomain-like"/>
    <property type="match status" value="1"/>
</dbReference>
<dbReference type="InterPro" id="IPR009057">
    <property type="entry name" value="Homeodomain-like_sf"/>
</dbReference>
<sequence>MSRKWTALSLGDKLNIIKEAEKWHGATKASIARDLKIPESSLKTILANKVVILQNANKFGLKRKAAKEGQHEKLEKFSSSGCIKHGALRSILTAPF</sequence>
<evidence type="ECO:0000259" key="2">
    <source>
        <dbReference type="Pfam" id="PF04218"/>
    </source>
</evidence>
<dbReference type="Proteomes" id="UP001321473">
    <property type="component" value="Unassembled WGS sequence"/>
</dbReference>
<organism evidence="3 4">
    <name type="scientific">Amblyomma americanum</name>
    <name type="common">Lone star tick</name>
    <dbReference type="NCBI Taxonomy" id="6943"/>
    <lineage>
        <taxon>Eukaryota</taxon>
        <taxon>Metazoa</taxon>
        <taxon>Ecdysozoa</taxon>
        <taxon>Arthropoda</taxon>
        <taxon>Chelicerata</taxon>
        <taxon>Arachnida</taxon>
        <taxon>Acari</taxon>
        <taxon>Parasitiformes</taxon>
        <taxon>Ixodida</taxon>
        <taxon>Ixodoidea</taxon>
        <taxon>Ixodidae</taxon>
        <taxon>Amblyomminae</taxon>
        <taxon>Amblyomma</taxon>
    </lineage>
</organism>
<dbReference type="EMBL" id="JARKHS020017782">
    <property type="protein sequence ID" value="KAK8772798.1"/>
    <property type="molecule type" value="Genomic_DNA"/>
</dbReference>
<feature type="domain" description="HTH psq-type" evidence="2">
    <location>
        <begin position="3"/>
        <end position="54"/>
    </location>
</feature>
<dbReference type="GO" id="GO:0005634">
    <property type="term" value="C:nucleus"/>
    <property type="evidence" value="ECO:0007669"/>
    <property type="project" value="UniProtKB-SubCell"/>
</dbReference>
<protein>
    <recommendedName>
        <fullName evidence="2">HTH psq-type domain-containing protein</fullName>
    </recommendedName>
</protein>
<name>A0AAQ4EDV7_AMBAM</name>
<dbReference type="Gene3D" id="1.10.10.60">
    <property type="entry name" value="Homeodomain-like"/>
    <property type="match status" value="1"/>
</dbReference>
<dbReference type="InterPro" id="IPR007889">
    <property type="entry name" value="HTH_Psq"/>
</dbReference>